<dbReference type="InterPro" id="IPR050640">
    <property type="entry name" value="Bact_2-comp_sensor_kinase"/>
</dbReference>
<dbReference type="PANTHER" id="PTHR34220:SF7">
    <property type="entry name" value="SENSOR HISTIDINE KINASE YPDA"/>
    <property type="match status" value="1"/>
</dbReference>
<dbReference type="EMBL" id="CP119075">
    <property type="protein sequence ID" value="WED64161.1"/>
    <property type="molecule type" value="Genomic_DNA"/>
</dbReference>
<evidence type="ECO:0000256" key="1">
    <source>
        <dbReference type="SAM" id="MobiDB-lite"/>
    </source>
</evidence>
<protein>
    <submittedName>
        <fullName evidence="4">Histidine kinase</fullName>
    </submittedName>
</protein>
<keyword evidence="4" id="KW-0808">Transferase</keyword>
<proteinExistence type="predicted"/>
<evidence type="ECO:0000259" key="3">
    <source>
        <dbReference type="Pfam" id="PF06580"/>
    </source>
</evidence>
<feature type="domain" description="Signal transduction histidine kinase internal region" evidence="3">
    <location>
        <begin position="179"/>
        <end position="258"/>
    </location>
</feature>
<organism evidence="4 5">
    <name type="scientific">Synoicihabitans lomoniglobus</name>
    <dbReference type="NCBI Taxonomy" id="2909285"/>
    <lineage>
        <taxon>Bacteria</taxon>
        <taxon>Pseudomonadati</taxon>
        <taxon>Verrucomicrobiota</taxon>
        <taxon>Opitutia</taxon>
        <taxon>Opitutales</taxon>
        <taxon>Opitutaceae</taxon>
        <taxon>Synoicihabitans</taxon>
    </lineage>
</organism>
<dbReference type="AlphaFoldDB" id="A0AAF0CN50"/>
<evidence type="ECO:0000313" key="4">
    <source>
        <dbReference type="EMBL" id="WED64161.1"/>
    </source>
</evidence>
<name>A0AAF0CN50_9BACT</name>
<dbReference type="InterPro" id="IPR010559">
    <property type="entry name" value="Sig_transdc_His_kin_internal"/>
</dbReference>
<dbReference type="Proteomes" id="UP001218638">
    <property type="component" value="Chromosome"/>
</dbReference>
<dbReference type="Gene3D" id="3.30.565.10">
    <property type="entry name" value="Histidine kinase-like ATPase, C-terminal domain"/>
    <property type="match status" value="1"/>
</dbReference>
<dbReference type="PANTHER" id="PTHR34220">
    <property type="entry name" value="SENSOR HISTIDINE KINASE YPDA"/>
    <property type="match status" value="1"/>
</dbReference>
<feature type="transmembrane region" description="Helical" evidence="2">
    <location>
        <begin position="94"/>
        <end position="112"/>
    </location>
</feature>
<dbReference type="RefSeq" id="WP_330928066.1">
    <property type="nucleotide sequence ID" value="NZ_CP119075.1"/>
</dbReference>
<keyword evidence="2" id="KW-1133">Transmembrane helix</keyword>
<dbReference type="InterPro" id="IPR036890">
    <property type="entry name" value="HATPase_C_sf"/>
</dbReference>
<dbReference type="GO" id="GO:0000155">
    <property type="term" value="F:phosphorelay sensor kinase activity"/>
    <property type="evidence" value="ECO:0007669"/>
    <property type="project" value="InterPro"/>
</dbReference>
<dbReference type="SUPFAM" id="SSF55874">
    <property type="entry name" value="ATPase domain of HSP90 chaperone/DNA topoisomerase II/histidine kinase"/>
    <property type="match status" value="1"/>
</dbReference>
<dbReference type="GO" id="GO:0016020">
    <property type="term" value="C:membrane"/>
    <property type="evidence" value="ECO:0007669"/>
    <property type="project" value="InterPro"/>
</dbReference>
<reference evidence="4" key="1">
    <citation type="submission" date="2023-03" db="EMBL/GenBank/DDBJ databases">
        <title>Lomoglobus Profundus gen. nov., sp. nov., a novel member of the phylum Verrucomicrobia, isolated from deep-marine sediment of South China Sea.</title>
        <authorList>
            <person name="Ahmad T."/>
            <person name="Ishaq S.E."/>
            <person name="Wang F."/>
        </authorList>
    </citation>
    <scope>NUCLEOTIDE SEQUENCE</scope>
    <source>
        <strain evidence="4">LMO-M01</strain>
    </source>
</reference>
<accession>A0AAF0CN50</accession>
<keyword evidence="4" id="KW-0418">Kinase</keyword>
<feature type="compositionally biased region" description="Basic and acidic residues" evidence="1">
    <location>
        <begin position="372"/>
        <end position="383"/>
    </location>
</feature>
<feature type="transmembrane region" description="Helical" evidence="2">
    <location>
        <begin position="63"/>
        <end position="82"/>
    </location>
</feature>
<evidence type="ECO:0000313" key="5">
    <source>
        <dbReference type="Proteomes" id="UP001218638"/>
    </source>
</evidence>
<feature type="transmembrane region" description="Helical" evidence="2">
    <location>
        <begin position="24"/>
        <end position="43"/>
    </location>
</feature>
<sequence length="398" mass="44568">MIDSAPPFTDPVVAAKRERAKGRLYVMCQTIGWLGFLAMQLIFVHIVQSGKERAVSVSDDAQIVMIALLGWLISHYARVYFERWGWKEMGWLKLLPRALIMTFLMSLVWSIVGYGWSYGVLQETFPDKINPFLLMCISVINGTFVFGAWMSFYFVYHVFDRFNRSEIERLRLATVVKDAELRALKSQVNPHFMFNSLNSVRALIDEDPSRAREAVTQLANMLRYSLQAGSKQTVSFEDELTVVNDYLALEQVRHEERLRLRLDVDPDTLRRSIPPMLLQTLVENAVKYGIATQPAGGEIAIVARIRDGDLRIAVCNPGNLRSATAQESSRSTGVGLRNASDRLQLLFGDSATLTVSQSGPGEVTAEVVVPQDADRELAAPDRRRAARPSASVTPKVSA</sequence>
<dbReference type="KEGG" id="slom:PXH66_17625"/>
<feature type="transmembrane region" description="Helical" evidence="2">
    <location>
        <begin position="132"/>
        <end position="156"/>
    </location>
</feature>
<keyword evidence="2" id="KW-0812">Transmembrane</keyword>
<dbReference type="Pfam" id="PF06580">
    <property type="entry name" value="His_kinase"/>
    <property type="match status" value="1"/>
</dbReference>
<feature type="region of interest" description="Disordered" evidence="1">
    <location>
        <begin position="357"/>
        <end position="398"/>
    </location>
</feature>
<keyword evidence="2" id="KW-0472">Membrane</keyword>
<gene>
    <name evidence="4" type="ORF">PXH66_17625</name>
</gene>
<evidence type="ECO:0000256" key="2">
    <source>
        <dbReference type="SAM" id="Phobius"/>
    </source>
</evidence>
<keyword evidence="5" id="KW-1185">Reference proteome</keyword>